<dbReference type="PANTHER" id="PTHR47936">
    <property type="entry name" value="PPR_LONG DOMAIN-CONTAINING PROTEIN"/>
    <property type="match status" value="1"/>
</dbReference>
<protein>
    <submittedName>
        <fullName evidence="4">Pentatricopeptide repeat-containing protein</fullName>
    </submittedName>
</protein>
<feature type="repeat" description="PPR" evidence="3">
    <location>
        <begin position="338"/>
        <end position="372"/>
    </location>
</feature>
<dbReference type="PROSITE" id="PS51375">
    <property type="entry name" value="PPR"/>
    <property type="match status" value="5"/>
</dbReference>
<dbReference type="InterPro" id="IPR002885">
    <property type="entry name" value="PPR_rpt"/>
</dbReference>
<sequence>MIWRWRLKSPAMITFSPSKSQSFAALRHFASPIKGPTNSNPQESLPSKSFRNREQLRQTPKNTFLSPQIVLATLQSCSSDIIALSYFLWCGNVKRILDELETVGCVRKPQIVAFNENLLVWSYTGGGITATRHDDGFGLPVSVNVWSILIDGFCKSGQIEVAAYLLEKMVEIGCSPNIVTCTSLIKGFLESRMPGKAFEILGTLESQGCFPDLVSLQYVLLPLLTSGLAIQPDLVVCNCLLSYFHKAGYPDGAVKFYNDMIDRGFLPDKYSFAGVLSALCRLDRTNEAFNVYQGIIRSYPGADAHIHTIMINELIKSGSFHKATRLFRKAAAEKLPLDVVSYNVAIHGLIRGGQMEEAFALFNQMKEMDVLPNKHSYNMILSGFCRKRNVNMVKHLLQEMVDGNIEMDYRTYKIVKNLPCESAYNLLLELRNLGLLPKVVQESLAYEHDTGAYTSFSSLNDAEDVLDFGTSSSDDVSDAVVSVG</sequence>
<reference evidence="4" key="2">
    <citation type="journal article" date="2024" name="Plant">
        <title>Genomic evolution and insights into agronomic trait innovations of Sesamum species.</title>
        <authorList>
            <person name="Miao H."/>
            <person name="Wang L."/>
            <person name="Qu L."/>
            <person name="Liu H."/>
            <person name="Sun Y."/>
            <person name="Le M."/>
            <person name="Wang Q."/>
            <person name="Wei S."/>
            <person name="Zheng Y."/>
            <person name="Lin W."/>
            <person name="Duan Y."/>
            <person name="Cao H."/>
            <person name="Xiong S."/>
            <person name="Wang X."/>
            <person name="Wei L."/>
            <person name="Li C."/>
            <person name="Ma Q."/>
            <person name="Ju M."/>
            <person name="Zhao R."/>
            <person name="Li G."/>
            <person name="Mu C."/>
            <person name="Tian Q."/>
            <person name="Mei H."/>
            <person name="Zhang T."/>
            <person name="Gao T."/>
            <person name="Zhang H."/>
        </authorList>
    </citation>
    <scope>NUCLEOTIDE SEQUENCE</scope>
    <source>
        <strain evidence="4">G02</strain>
    </source>
</reference>
<dbReference type="PANTHER" id="PTHR47936:SF1">
    <property type="entry name" value="PENTATRICOPEPTIDE REPEAT-CONTAINING PROTEIN GUN1, CHLOROPLASTIC"/>
    <property type="match status" value="1"/>
</dbReference>
<accession>A0AAW2PFR0</accession>
<comment type="similarity">
    <text evidence="1">Belongs to the PPR family. P subfamily.</text>
</comment>
<proteinExistence type="inferred from homology"/>
<comment type="caution">
    <text evidence="4">The sequence shown here is derived from an EMBL/GenBank/DDBJ whole genome shotgun (WGS) entry which is preliminary data.</text>
</comment>
<dbReference type="GO" id="GO:0010019">
    <property type="term" value="P:chloroplast-nucleus signaling pathway"/>
    <property type="evidence" value="ECO:0007669"/>
    <property type="project" value="TreeGrafter"/>
</dbReference>
<dbReference type="InterPro" id="IPR011990">
    <property type="entry name" value="TPR-like_helical_dom_sf"/>
</dbReference>
<organism evidence="4">
    <name type="scientific">Sesamum radiatum</name>
    <name type="common">Black benniseed</name>
    <dbReference type="NCBI Taxonomy" id="300843"/>
    <lineage>
        <taxon>Eukaryota</taxon>
        <taxon>Viridiplantae</taxon>
        <taxon>Streptophyta</taxon>
        <taxon>Embryophyta</taxon>
        <taxon>Tracheophyta</taxon>
        <taxon>Spermatophyta</taxon>
        <taxon>Magnoliopsida</taxon>
        <taxon>eudicotyledons</taxon>
        <taxon>Gunneridae</taxon>
        <taxon>Pentapetalae</taxon>
        <taxon>asterids</taxon>
        <taxon>lamiids</taxon>
        <taxon>Lamiales</taxon>
        <taxon>Pedaliaceae</taxon>
        <taxon>Sesamum</taxon>
    </lineage>
</organism>
<feature type="repeat" description="PPR" evidence="3">
    <location>
        <begin position="233"/>
        <end position="267"/>
    </location>
</feature>
<feature type="repeat" description="PPR" evidence="3">
    <location>
        <begin position="142"/>
        <end position="176"/>
    </location>
</feature>
<name>A0AAW2PFR0_SESRA</name>
<evidence type="ECO:0000256" key="1">
    <source>
        <dbReference type="ARBA" id="ARBA00007626"/>
    </source>
</evidence>
<evidence type="ECO:0000256" key="3">
    <source>
        <dbReference type="PROSITE-ProRule" id="PRU00708"/>
    </source>
</evidence>
<dbReference type="GO" id="GO:0009507">
    <property type="term" value="C:chloroplast"/>
    <property type="evidence" value="ECO:0007669"/>
    <property type="project" value="TreeGrafter"/>
</dbReference>
<feature type="repeat" description="PPR" evidence="3">
    <location>
        <begin position="177"/>
        <end position="211"/>
    </location>
</feature>
<dbReference type="NCBIfam" id="TIGR00756">
    <property type="entry name" value="PPR"/>
    <property type="match status" value="5"/>
</dbReference>
<reference evidence="4" key="1">
    <citation type="submission" date="2020-06" db="EMBL/GenBank/DDBJ databases">
        <authorList>
            <person name="Li T."/>
            <person name="Hu X."/>
            <person name="Zhang T."/>
            <person name="Song X."/>
            <person name="Zhang H."/>
            <person name="Dai N."/>
            <person name="Sheng W."/>
            <person name="Hou X."/>
            <person name="Wei L."/>
        </authorList>
    </citation>
    <scope>NUCLEOTIDE SEQUENCE</scope>
    <source>
        <strain evidence="4">G02</strain>
        <tissue evidence="4">Leaf</tissue>
    </source>
</reference>
<dbReference type="EMBL" id="JACGWJ010000017">
    <property type="protein sequence ID" value="KAL0354376.1"/>
    <property type="molecule type" value="Genomic_DNA"/>
</dbReference>
<evidence type="ECO:0000256" key="2">
    <source>
        <dbReference type="ARBA" id="ARBA00022737"/>
    </source>
</evidence>
<gene>
    <name evidence="4" type="ORF">Sradi_3884500</name>
</gene>
<dbReference type="GO" id="GO:0031930">
    <property type="term" value="P:mitochondria-nucleus signaling pathway"/>
    <property type="evidence" value="ECO:0007669"/>
    <property type="project" value="TreeGrafter"/>
</dbReference>
<dbReference type="Pfam" id="PF13041">
    <property type="entry name" value="PPR_2"/>
    <property type="match status" value="3"/>
</dbReference>
<feature type="repeat" description="PPR" evidence="3">
    <location>
        <begin position="373"/>
        <end position="407"/>
    </location>
</feature>
<keyword evidence="2" id="KW-0677">Repeat</keyword>
<dbReference type="AlphaFoldDB" id="A0AAW2PFR0"/>
<evidence type="ECO:0000313" key="4">
    <source>
        <dbReference type="EMBL" id="KAL0354376.1"/>
    </source>
</evidence>
<dbReference type="Gene3D" id="1.25.40.10">
    <property type="entry name" value="Tetratricopeptide repeat domain"/>
    <property type="match status" value="3"/>
</dbReference>